<evidence type="ECO:0000256" key="2">
    <source>
        <dbReference type="ARBA" id="ARBA00022630"/>
    </source>
</evidence>
<dbReference type="InterPro" id="IPR006094">
    <property type="entry name" value="Oxid_FAD_bind_N"/>
</dbReference>
<comment type="caution">
    <text evidence="5">The sequence shown here is derived from an EMBL/GenBank/DDBJ whole genome shotgun (WGS) entry which is preliminary data.</text>
</comment>
<evidence type="ECO:0000313" key="5">
    <source>
        <dbReference type="EMBL" id="ROO37782.1"/>
    </source>
</evidence>
<gene>
    <name evidence="5" type="ORF">SAHL_01175</name>
</gene>
<dbReference type="GO" id="GO:0071949">
    <property type="term" value="F:FAD binding"/>
    <property type="evidence" value="ECO:0007669"/>
    <property type="project" value="InterPro"/>
</dbReference>
<organism evidence="5 6">
    <name type="scientific">Salinisphaera orenii YIM 95161</name>
    <dbReference type="NCBI Taxonomy" id="1051139"/>
    <lineage>
        <taxon>Bacteria</taxon>
        <taxon>Pseudomonadati</taxon>
        <taxon>Pseudomonadota</taxon>
        <taxon>Gammaproteobacteria</taxon>
        <taxon>Salinisphaerales</taxon>
        <taxon>Salinisphaeraceae</taxon>
        <taxon>Salinisphaera</taxon>
    </lineage>
</organism>
<dbReference type="Gene3D" id="3.30.70.2190">
    <property type="match status" value="1"/>
</dbReference>
<reference evidence="5 6" key="1">
    <citation type="submission" date="2013-10" db="EMBL/GenBank/DDBJ databases">
        <title>Salinisphaera halophila YIM 95161 Genome Sequencing.</title>
        <authorList>
            <person name="Lai Q."/>
            <person name="Li C."/>
            <person name="Shao Z."/>
        </authorList>
    </citation>
    <scope>NUCLEOTIDE SEQUENCE [LARGE SCALE GENOMIC DNA]</scope>
    <source>
        <strain evidence="5 6">YIM 95161</strain>
    </source>
</reference>
<evidence type="ECO:0000256" key="1">
    <source>
        <dbReference type="ARBA" id="ARBA00008000"/>
    </source>
</evidence>
<dbReference type="Pfam" id="PF02913">
    <property type="entry name" value="FAD-oxidase_C"/>
    <property type="match status" value="1"/>
</dbReference>
<dbReference type="PANTHER" id="PTHR43716:SF2">
    <property type="entry name" value="BLL6224 PROTEIN"/>
    <property type="match status" value="1"/>
</dbReference>
<dbReference type="GO" id="GO:0022904">
    <property type="term" value="P:respiratory electron transport chain"/>
    <property type="evidence" value="ECO:0007669"/>
    <property type="project" value="TreeGrafter"/>
</dbReference>
<evidence type="ECO:0000256" key="3">
    <source>
        <dbReference type="ARBA" id="ARBA00022827"/>
    </source>
</evidence>
<proteinExistence type="inferred from homology"/>
<name>A0A423QBW3_9GAMM</name>
<protein>
    <submittedName>
        <fullName evidence="5">D-2-hydroxyacid dehydrogenase</fullName>
    </submittedName>
</protein>
<dbReference type="OrthoDB" id="9811557at2"/>
<dbReference type="GO" id="GO:0003824">
    <property type="term" value="F:catalytic activity"/>
    <property type="evidence" value="ECO:0007669"/>
    <property type="project" value="InterPro"/>
</dbReference>
<dbReference type="InterPro" id="IPR051264">
    <property type="entry name" value="FAD-oxidored/transferase_4"/>
</dbReference>
<dbReference type="InterPro" id="IPR036318">
    <property type="entry name" value="FAD-bd_PCMH-like_sf"/>
</dbReference>
<dbReference type="Proteomes" id="UP000285123">
    <property type="component" value="Unassembled WGS sequence"/>
</dbReference>
<feature type="domain" description="FAD-binding PCMH-type" evidence="4">
    <location>
        <begin position="35"/>
        <end position="216"/>
    </location>
</feature>
<evidence type="ECO:0000313" key="6">
    <source>
        <dbReference type="Proteomes" id="UP000285123"/>
    </source>
</evidence>
<dbReference type="Gene3D" id="1.10.45.10">
    <property type="entry name" value="Vanillyl-alcohol Oxidase, Chain A, domain 4"/>
    <property type="match status" value="1"/>
</dbReference>
<dbReference type="Gene3D" id="3.30.465.10">
    <property type="match status" value="1"/>
</dbReference>
<dbReference type="AlphaFoldDB" id="A0A423QBW3"/>
<dbReference type="PANTHER" id="PTHR43716">
    <property type="entry name" value="D-2-HYDROXYGLUTARATE DEHYDROGENASE, MITOCHONDRIAL"/>
    <property type="match status" value="1"/>
</dbReference>
<comment type="similarity">
    <text evidence="1">Belongs to the FAD-binding oxidoreductase/transferase type 4 family.</text>
</comment>
<dbReference type="Pfam" id="PF01565">
    <property type="entry name" value="FAD_binding_4"/>
    <property type="match status" value="1"/>
</dbReference>
<dbReference type="SUPFAM" id="SSF56176">
    <property type="entry name" value="FAD-binding/transporter-associated domain-like"/>
    <property type="match status" value="1"/>
</dbReference>
<dbReference type="InterPro" id="IPR016166">
    <property type="entry name" value="FAD-bd_PCMH"/>
</dbReference>
<dbReference type="Gene3D" id="3.30.70.2740">
    <property type="match status" value="1"/>
</dbReference>
<dbReference type="InterPro" id="IPR004113">
    <property type="entry name" value="FAD-bd_oxidored_4_C"/>
</dbReference>
<dbReference type="InterPro" id="IPR016171">
    <property type="entry name" value="Vanillyl_alc_oxidase_C-sub2"/>
</dbReference>
<accession>A0A423QBW3</accession>
<keyword evidence="2" id="KW-0285">Flavoprotein</keyword>
<evidence type="ECO:0000259" key="4">
    <source>
        <dbReference type="PROSITE" id="PS51387"/>
    </source>
</evidence>
<dbReference type="PROSITE" id="PS51387">
    <property type="entry name" value="FAD_PCMH"/>
    <property type="match status" value="1"/>
</dbReference>
<dbReference type="RefSeq" id="WP_123589569.1">
    <property type="nucleotide sequence ID" value="NZ_AYKF01000001.1"/>
</dbReference>
<keyword evidence="3" id="KW-0274">FAD</keyword>
<dbReference type="InterPro" id="IPR016169">
    <property type="entry name" value="FAD-bd_PCMH_sub2"/>
</dbReference>
<dbReference type="EMBL" id="AYKF01000001">
    <property type="protein sequence ID" value="ROO37782.1"/>
    <property type="molecule type" value="Genomic_DNA"/>
</dbReference>
<sequence length="474" mass="49505">MAARILEALAGVVGADEVLTGDAAQPYLQEWRGAFQPRALAVVRPADTAMVAAVVRACIDADCAIVAQSGNTGLVGGCAADDARRHVILSLERLSAVRGIDVDNATLTVEAGCTLADAQRAAADAGLYFPLTLASRERCRIGGNLATNAGGLNVVHYGNTRDLVLGLEVVTADGRVWDNLTGLRKDNSGFDLNDLFVGSEGALGIITAAVFKLHSPIVQQSVALFGLDTPAQAVGVQRRLTAASGHNLTGCELMSRQAVALACEHIEGCAEPFEAASDWYLLVELASSASGDWLAAALDGAIADLRAEGLIRSVRVAADTAGARDLWHLRESLPPAQVAEGASIKHDISLPVSRLPAFLDRALPVVREALPGVRPCPFGHVGDGNLHFNLSKPAGSDDAAFLSETARANAVVHDIVAEMGGSFAAEHGIGRLKVAALARYKQPVERDMLIAIKRALDPDNRLNPGAVVDLDAPS</sequence>
<dbReference type="InterPro" id="IPR016164">
    <property type="entry name" value="FAD-linked_Oxase-like_C"/>
</dbReference>
<dbReference type="SUPFAM" id="SSF55103">
    <property type="entry name" value="FAD-linked oxidases, C-terminal domain"/>
    <property type="match status" value="1"/>
</dbReference>